<dbReference type="HOGENOM" id="CLU_003918_1_0_1"/>
<dbReference type="eggNOG" id="KOG4711">
    <property type="taxonomic scope" value="Eukaryota"/>
</dbReference>
<dbReference type="GO" id="GO:0016020">
    <property type="term" value="C:membrane"/>
    <property type="evidence" value="ECO:0007669"/>
    <property type="project" value="UniProtKB-SubCell"/>
</dbReference>
<feature type="transmembrane region" description="Helical" evidence="6">
    <location>
        <begin position="160"/>
        <end position="180"/>
    </location>
</feature>
<dbReference type="Proteomes" id="UP000054196">
    <property type="component" value="Unassembled WGS sequence"/>
</dbReference>
<dbReference type="GeneID" id="18876096"/>
<keyword evidence="4 6" id="KW-0472">Membrane</keyword>
<dbReference type="InterPro" id="IPR018823">
    <property type="entry name" value="ArAE_2_N"/>
</dbReference>
<dbReference type="OMA" id="DTHIPSY"/>
<feature type="transmembrane region" description="Helical" evidence="6">
    <location>
        <begin position="475"/>
        <end position="499"/>
    </location>
</feature>
<feature type="transmembrane region" description="Helical" evidence="6">
    <location>
        <begin position="65"/>
        <end position="83"/>
    </location>
</feature>
<dbReference type="InterPro" id="IPR049453">
    <property type="entry name" value="Memb_transporter_dom"/>
</dbReference>
<organism evidence="10 11">
    <name type="scientific">Punctularia strigosozonata (strain HHB-11173)</name>
    <name type="common">White-rot fungus</name>
    <dbReference type="NCBI Taxonomy" id="741275"/>
    <lineage>
        <taxon>Eukaryota</taxon>
        <taxon>Fungi</taxon>
        <taxon>Dikarya</taxon>
        <taxon>Basidiomycota</taxon>
        <taxon>Agaricomycotina</taxon>
        <taxon>Agaricomycetes</taxon>
        <taxon>Corticiales</taxon>
        <taxon>Punctulariaceae</taxon>
        <taxon>Punctularia</taxon>
    </lineage>
</organism>
<sequence length="1010" mass="110979">MALPSWVTDNLKSPKSRKTLIRCWIASWVAFVIILPNQSLTTLGNAAFFTALVSMIVAPSMPLQLFVLAIAMVMMGFLVGWGLGSAAMRGALAARSQLLLKHTLQQAQQRAASSQNPDAEFKAEVFQGQFLDTDSSVVFGVFLAAGTFFLALARAYLPKLMVLSIFGTISLDVFCSYGPLFPFAQYTILNSILISASCYAAIGVVLITLVFPETINHAHLEALAGFCGALKGLVAMQDEALDSTHETVAAMKGKISGTRAGLVAKWQGLQGTAVFINLEFSWGKWNGDDILELEQSLLGIITRIAGLCNWTTVLSNVFSTAGLRANDPKSPIETGDAADKDSVSEKTAHGHGHDTLILQQLYNEQLEAEQTHSLTLEDSLPRLKDATSDLRQACVRGLSTAQTVIDSTNKKRWQRAAKDVEERIRLLDESIAGLKGALEDFKLTKRQAMLDPYVKALRPETEGKQGQENLPHRSLHISLVFAVNLIITSEMILAFLNALRALVDKRKKTRLWAPKGLRTVWKAVRSKGGAGQNAAAGEDVVPEEEDEEEEIEYGRDPDSKPPANVFQRVMDVIHRSYKWSKTPEALFAFKYTFVSIALWLPAVFKSSAAFNYEQKGLWALIMAQTTLNIYASDHIYNLVTRSLGTFIGAVIGLLVWYLGNASSNGNPYGTAAAVGVFLVPVMFIRLFAPLQYLTGVLMGCATFVLVVGYSWIDAKLPLFGNPGIGWPIAWKRFVLVMIGCGASFIMMCLPPQSGRKAVRLRNATILTNVADLYAFMMSKWIAMPDVGNELKGENGTDTPKEKSWKNDFRKQMREKIVSISTEIGALRQQTAMAVWEGNIRGAWPVDEYQKLIGIESDMISALAQIGGALTLTDDDVRIAYLRHTKVVNPNFVTDVMSTFILVAQSLRTGQPLHQVLDISLLDRALYHGKLGTPRPEVDASNGGTKPITMPRVDEAQLRSLDYAYYATALVGVFQLAACLDELRQITGRLCGTVPLEGFGQWRIDFERSHS</sequence>
<dbReference type="KEGG" id="psq:PUNSTDRAFT_107508"/>
<feature type="transmembrane region" description="Helical" evidence="6">
    <location>
        <begin position="670"/>
        <end position="688"/>
    </location>
</feature>
<evidence type="ECO:0000259" key="8">
    <source>
        <dbReference type="Pfam" id="PF10337"/>
    </source>
</evidence>
<feature type="domain" description="DUF2421" evidence="7">
    <location>
        <begin position="751"/>
        <end position="991"/>
    </location>
</feature>
<keyword evidence="3 6" id="KW-1133">Transmembrane helix</keyword>
<evidence type="ECO:0000313" key="10">
    <source>
        <dbReference type="EMBL" id="EIN05213.1"/>
    </source>
</evidence>
<evidence type="ECO:0008006" key="12">
    <source>
        <dbReference type="Google" id="ProtNLM"/>
    </source>
</evidence>
<name>R7S4Q2_PUNST</name>
<dbReference type="AlphaFoldDB" id="R7S4Q2"/>
<feature type="region of interest" description="Disordered" evidence="5">
    <location>
        <begin position="529"/>
        <end position="557"/>
    </location>
</feature>
<evidence type="ECO:0000256" key="2">
    <source>
        <dbReference type="ARBA" id="ARBA00022692"/>
    </source>
</evidence>
<feature type="transmembrane region" description="Helical" evidence="6">
    <location>
        <begin position="192"/>
        <end position="211"/>
    </location>
</feature>
<dbReference type="RefSeq" id="XP_007387616.1">
    <property type="nucleotide sequence ID" value="XM_007387554.1"/>
</dbReference>
<proteinExistence type="predicted"/>
<comment type="subcellular location">
    <subcellularLocation>
        <location evidence="1">Membrane</location>
        <topology evidence="1">Multi-pass membrane protein</topology>
    </subcellularLocation>
</comment>
<dbReference type="OrthoDB" id="2274698at2759"/>
<feature type="compositionally biased region" description="Basic and acidic residues" evidence="5">
    <location>
        <begin position="337"/>
        <end position="349"/>
    </location>
</feature>
<dbReference type="PANTHER" id="PTHR37994">
    <property type="entry name" value="ARAE_2_N DOMAIN-CONTAINING PROTEIN-RELATED"/>
    <property type="match status" value="1"/>
</dbReference>
<feature type="region of interest" description="Disordered" evidence="5">
    <location>
        <begin position="325"/>
        <end position="349"/>
    </location>
</feature>
<feature type="transmembrane region" description="Helical" evidence="6">
    <location>
        <begin position="732"/>
        <end position="749"/>
    </location>
</feature>
<accession>R7S4Q2</accession>
<dbReference type="Pfam" id="PF10334">
    <property type="entry name" value="BRE4"/>
    <property type="match status" value="1"/>
</dbReference>
<keyword evidence="11" id="KW-1185">Reference proteome</keyword>
<evidence type="ECO:0000256" key="1">
    <source>
        <dbReference type="ARBA" id="ARBA00004141"/>
    </source>
</evidence>
<gene>
    <name evidence="10" type="ORF">PUNSTDRAFT_107508</name>
</gene>
<protein>
    <recommendedName>
        <fullName evidence="12">ER transporter 6TM N-terminal domain-containing protein</fullName>
    </recommendedName>
</protein>
<evidence type="ECO:0000259" key="9">
    <source>
        <dbReference type="Pfam" id="PF13515"/>
    </source>
</evidence>
<keyword evidence="2 6" id="KW-0812">Transmembrane</keyword>
<feature type="domain" description="Integral membrane bound transporter" evidence="9">
    <location>
        <begin position="612"/>
        <end position="745"/>
    </location>
</feature>
<dbReference type="PANTHER" id="PTHR37994:SF3">
    <property type="entry name" value="ER TRANSPORTER 6TM N-TERMINAL DOMAIN-CONTAINING PROTEIN"/>
    <property type="match status" value="1"/>
</dbReference>
<evidence type="ECO:0000313" key="11">
    <source>
        <dbReference type="Proteomes" id="UP000054196"/>
    </source>
</evidence>
<feature type="compositionally biased region" description="Acidic residues" evidence="5">
    <location>
        <begin position="540"/>
        <end position="551"/>
    </location>
</feature>
<evidence type="ECO:0000256" key="3">
    <source>
        <dbReference type="ARBA" id="ARBA00022989"/>
    </source>
</evidence>
<dbReference type="Pfam" id="PF10337">
    <property type="entry name" value="ArAE_2_N"/>
    <property type="match status" value="1"/>
</dbReference>
<dbReference type="EMBL" id="JH687551">
    <property type="protein sequence ID" value="EIN05213.1"/>
    <property type="molecule type" value="Genomic_DNA"/>
</dbReference>
<feature type="transmembrane region" description="Helical" evidence="6">
    <location>
        <begin position="695"/>
        <end position="712"/>
    </location>
</feature>
<feature type="transmembrane region" description="Helical" evidence="6">
    <location>
        <begin position="20"/>
        <end position="36"/>
    </location>
</feature>
<dbReference type="InterPro" id="IPR018820">
    <property type="entry name" value="BRE4-related_DUF2421"/>
</dbReference>
<feature type="transmembrane region" description="Helical" evidence="6">
    <location>
        <begin position="585"/>
        <end position="604"/>
    </location>
</feature>
<reference evidence="11" key="1">
    <citation type="journal article" date="2012" name="Science">
        <title>The Paleozoic origin of enzymatic lignin decomposition reconstructed from 31 fungal genomes.</title>
        <authorList>
            <person name="Floudas D."/>
            <person name="Binder M."/>
            <person name="Riley R."/>
            <person name="Barry K."/>
            <person name="Blanchette R.A."/>
            <person name="Henrissat B."/>
            <person name="Martinez A.T."/>
            <person name="Otillar R."/>
            <person name="Spatafora J.W."/>
            <person name="Yadav J.S."/>
            <person name="Aerts A."/>
            <person name="Benoit I."/>
            <person name="Boyd A."/>
            <person name="Carlson A."/>
            <person name="Copeland A."/>
            <person name="Coutinho P.M."/>
            <person name="de Vries R.P."/>
            <person name="Ferreira P."/>
            <person name="Findley K."/>
            <person name="Foster B."/>
            <person name="Gaskell J."/>
            <person name="Glotzer D."/>
            <person name="Gorecki P."/>
            <person name="Heitman J."/>
            <person name="Hesse C."/>
            <person name="Hori C."/>
            <person name="Igarashi K."/>
            <person name="Jurgens J.A."/>
            <person name="Kallen N."/>
            <person name="Kersten P."/>
            <person name="Kohler A."/>
            <person name="Kuees U."/>
            <person name="Kumar T.K.A."/>
            <person name="Kuo A."/>
            <person name="LaButti K."/>
            <person name="Larrondo L.F."/>
            <person name="Lindquist E."/>
            <person name="Ling A."/>
            <person name="Lombard V."/>
            <person name="Lucas S."/>
            <person name="Lundell T."/>
            <person name="Martin R."/>
            <person name="McLaughlin D.J."/>
            <person name="Morgenstern I."/>
            <person name="Morin E."/>
            <person name="Murat C."/>
            <person name="Nagy L.G."/>
            <person name="Nolan M."/>
            <person name="Ohm R.A."/>
            <person name="Patyshakuliyeva A."/>
            <person name="Rokas A."/>
            <person name="Ruiz-Duenas F.J."/>
            <person name="Sabat G."/>
            <person name="Salamov A."/>
            <person name="Samejima M."/>
            <person name="Schmutz J."/>
            <person name="Slot J.C."/>
            <person name="St John F."/>
            <person name="Stenlid J."/>
            <person name="Sun H."/>
            <person name="Sun S."/>
            <person name="Syed K."/>
            <person name="Tsang A."/>
            <person name="Wiebenga A."/>
            <person name="Young D."/>
            <person name="Pisabarro A."/>
            <person name="Eastwood D.C."/>
            <person name="Martin F."/>
            <person name="Cullen D."/>
            <person name="Grigoriev I.V."/>
            <person name="Hibbett D.S."/>
        </authorList>
    </citation>
    <scope>NUCLEOTIDE SEQUENCE [LARGE SCALE GENOMIC DNA]</scope>
    <source>
        <strain evidence="11">HHB-11173 SS5</strain>
    </source>
</reference>
<evidence type="ECO:0000256" key="4">
    <source>
        <dbReference type="ARBA" id="ARBA00023136"/>
    </source>
</evidence>
<evidence type="ECO:0000256" key="6">
    <source>
        <dbReference type="SAM" id="Phobius"/>
    </source>
</evidence>
<dbReference type="Pfam" id="PF13515">
    <property type="entry name" value="FUSC_2"/>
    <property type="match status" value="1"/>
</dbReference>
<evidence type="ECO:0000256" key="5">
    <source>
        <dbReference type="SAM" id="MobiDB-lite"/>
    </source>
</evidence>
<feature type="transmembrane region" description="Helical" evidence="6">
    <location>
        <begin position="136"/>
        <end position="153"/>
    </location>
</feature>
<evidence type="ECO:0000259" key="7">
    <source>
        <dbReference type="Pfam" id="PF10334"/>
    </source>
</evidence>
<feature type="transmembrane region" description="Helical" evidence="6">
    <location>
        <begin position="638"/>
        <end position="658"/>
    </location>
</feature>
<feature type="domain" description="Putative ER transporter 6TM N-terminal" evidence="8">
    <location>
        <begin position="1"/>
        <end position="422"/>
    </location>
</feature>